<dbReference type="InterPro" id="IPR036179">
    <property type="entry name" value="Ig-like_dom_sf"/>
</dbReference>
<feature type="domain" description="Ig-like" evidence="12">
    <location>
        <begin position="107"/>
        <end position="184"/>
    </location>
</feature>
<feature type="compositionally biased region" description="Basic and acidic residues" evidence="11">
    <location>
        <begin position="7"/>
        <end position="27"/>
    </location>
</feature>
<dbReference type="PROSITE" id="PS50835">
    <property type="entry name" value="IG_LIKE"/>
    <property type="match status" value="1"/>
</dbReference>
<sequence length="372" mass="40741">MRQKRPTQSDREELRGGHRQSPWREDSGMYQKPSLLAQPGPSVSWGENVTLQCRSEIHLDTFHLSKEGSPAPPQHLRLQDTAAPFQANFTISPVWPGPSDTLELLVPGVSRKPSLLTQHSHVVASGQNLTLQCLSDVGYDRFTLSREGAHDLPQRLGWKPQVGLSLANFPLGTVRPSHRGRYRCYGGQNISSEWSAPSDPLDILVAGEEPVGQSGTQTLHRPCWESHRCHGARGTLSFCARRGQLILPCVLDQSTELSSTRLILHESCDLSPRGDLQVLQLTEHLPLPVVTPHLTLPRLHTGESHPDGRGWLPPGAPWGVPISGLAQPEKTPRCSQKVNTGDNKLTVQSSRALEMNLMCPGGSGRKSEAHAG</sequence>
<dbReference type="GO" id="GO:0005886">
    <property type="term" value="C:plasma membrane"/>
    <property type="evidence" value="ECO:0007669"/>
    <property type="project" value="TreeGrafter"/>
</dbReference>
<keyword evidence="7" id="KW-0472">Membrane</keyword>
<keyword evidence="8" id="KW-1015">Disulfide bond</keyword>
<comment type="subcellular location">
    <subcellularLocation>
        <location evidence="1">Cell membrane</location>
        <topology evidence="1">Single-pass membrane protein</topology>
    </subcellularLocation>
</comment>
<dbReference type="InterPro" id="IPR013783">
    <property type="entry name" value="Ig-like_fold"/>
</dbReference>
<keyword evidence="14" id="KW-1185">Reference proteome</keyword>
<keyword evidence="10" id="KW-0393">Immunoglobulin domain</keyword>
<dbReference type="InterPro" id="IPR050412">
    <property type="entry name" value="Ig-like_Receptors_ImmuneReg"/>
</dbReference>
<evidence type="ECO:0000259" key="12">
    <source>
        <dbReference type="PROSITE" id="PS50835"/>
    </source>
</evidence>
<keyword evidence="9" id="KW-0325">Glycoprotein</keyword>
<evidence type="ECO:0000256" key="2">
    <source>
        <dbReference type="ARBA" id="ARBA00022475"/>
    </source>
</evidence>
<dbReference type="InterPro" id="IPR007110">
    <property type="entry name" value="Ig-like_dom"/>
</dbReference>
<dbReference type="GO" id="GO:0002764">
    <property type="term" value="P:immune response-regulating signaling pathway"/>
    <property type="evidence" value="ECO:0007669"/>
    <property type="project" value="TreeGrafter"/>
</dbReference>
<dbReference type="FunFam" id="2.60.40.10:FF:000049">
    <property type="entry name" value="Leukocyte immunoglobulin-like receptor subfamily B member 1"/>
    <property type="match status" value="2"/>
</dbReference>
<evidence type="ECO:0000313" key="13">
    <source>
        <dbReference type="EMBL" id="KAF5916949.1"/>
    </source>
</evidence>
<gene>
    <name evidence="13" type="ORF">HPG69_013871</name>
</gene>
<evidence type="ECO:0000256" key="7">
    <source>
        <dbReference type="ARBA" id="ARBA00023136"/>
    </source>
</evidence>
<organism evidence="13 14">
    <name type="scientific">Diceros bicornis minor</name>
    <name type="common">South-central black rhinoceros</name>
    <dbReference type="NCBI Taxonomy" id="77932"/>
    <lineage>
        <taxon>Eukaryota</taxon>
        <taxon>Metazoa</taxon>
        <taxon>Chordata</taxon>
        <taxon>Craniata</taxon>
        <taxon>Vertebrata</taxon>
        <taxon>Euteleostomi</taxon>
        <taxon>Mammalia</taxon>
        <taxon>Eutheria</taxon>
        <taxon>Laurasiatheria</taxon>
        <taxon>Perissodactyla</taxon>
        <taxon>Rhinocerotidae</taxon>
        <taxon>Diceros</taxon>
    </lineage>
</organism>
<keyword evidence="5" id="KW-0677">Repeat</keyword>
<dbReference type="PANTHER" id="PTHR11738:SF179">
    <property type="entry name" value="LEUKOCYTE IMMUNOGLOBULIN-LIKE RECEPTOR SUBFAMILY A MEMBER 5"/>
    <property type="match status" value="1"/>
</dbReference>
<evidence type="ECO:0000256" key="10">
    <source>
        <dbReference type="ARBA" id="ARBA00023319"/>
    </source>
</evidence>
<dbReference type="GO" id="GO:0019221">
    <property type="term" value="P:cytokine-mediated signaling pathway"/>
    <property type="evidence" value="ECO:0007669"/>
    <property type="project" value="TreeGrafter"/>
</dbReference>
<dbReference type="EMBL" id="JACDTQ010002604">
    <property type="protein sequence ID" value="KAF5916949.1"/>
    <property type="molecule type" value="Genomic_DNA"/>
</dbReference>
<dbReference type="GO" id="GO:0032396">
    <property type="term" value="F:inhibitory MHC class I receptor activity"/>
    <property type="evidence" value="ECO:0007669"/>
    <property type="project" value="TreeGrafter"/>
</dbReference>
<dbReference type="Proteomes" id="UP000551758">
    <property type="component" value="Unassembled WGS sequence"/>
</dbReference>
<dbReference type="PANTHER" id="PTHR11738">
    <property type="entry name" value="MHC CLASS I NK CELL RECEPTOR"/>
    <property type="match status" value="1"/>
</dbReference>
<keyword evidence="2" id="KW-1003">Cell membrane</keyword>
<evidence type="ECO:0000313" key="14">
    <source>
        <dbReference type="Proteomes" id="UP000551758"/>
    </source>
</evidence>
<evidence type="ECO:0000256" key="5">
    <source>
        <dbReference type="ARBA" id="ARBA00022737"/>
    </source>
</evidence>
<dbReference type="AlphaFoldDB" id="A0A7J7EMG6"/>
<keyword evidence="6" id="KW-1133">Transmembrane helix</keyword>
<keyword evidence="3" id="KW-0812">Transmembrane</keyword>
<evidence type="ECO:0000256" key="11">
    <source>
        <dbReference type="SAM" id="MobiDB-lite"/>
    </source>
</evidence>
<dbReference type="SUPFAM" id="SSF48726">
    <property type="entry name" value="Immunoglobulin"/>
    <property type="match status" value="2"/>
</dbReference>
<evidence type="ECO:0000256" key="8">
    <source>
        <dbReference type="ARBA" id="ARBA00023157"/>
    </source>
</evidence>
<keyword evidence="4" id="KW-0732">Signal</keyword>
<evidence type="ECO:0000256" key="3">
    <source>
        <dbReference type="ARBA" id="ARBA00022692"/>
    </source>
</evidence>
<evidence type="ECO:0000256" key="6">
    <source>
        <dbReference type="ARBA" id="ARBA00022989"/>
    </source>
</evidence>
<proteinExistence type="predicted"/>
<evidence type="ECO:0000256" key="9">
    <source>
        <dbReference type="ARBA" id="ARBA00023180"/>
    </source>
</evidence>
<evidence type="ECO:0000256" key="1">
    <source>
        <dbReference type="ARBA" id="ARBA00004162"/>
    </source>
</evidence>
<name>A0A7J7EMG6_DICBM</name>
<dbReference type="Gene3D" id="2.60.40.10">
    <property type="entry name" value="Immunoglobulins"/>
    <property type="match status" value="2"/>
</dbReference>
<comment type="caution">
    <text evidence="13">The sequence shown here is derived from an EMBL/GenBank/DDBJ whole genome shotgun (WGS) entry which is preliminary data.</text>
</comment>
<evidence type="ECO:0000256" key="4">
    <source>
        <dbReference type="ARBA" id="ARBA00022729"/>
    </source>
</evidence>
<reference evidence="13 14" key="1">
    <citation type="journal article" date="2020" name="Mol. Biol. Evol.">
        <title>Interspecific Gene Flow and the Evolution of Specialization in Black and White Rhinoceros.</title>
        <authorList>
            <person name="Moodley Y."/>
            <person name="Westbury M.V."/>
            <person name="Russo I.M."/>
            <person name="Gopalakrishnan S."/>
            <person name="Rakotoarivelo A."/>
            <person name="Olsen R.A."/>
            <person name="Prost S."/>
            <person name="Tunstall T."/>
            <person name="Ryder O.A."/>
            <person name="Dalen L."/>
            <person name="Bruford M.W."/>
        </authorList>
    </citation>
    <scope>NUCLEOTIDE SEQUENCE [LARGE SCALE GENOMIC DNA]</scope>
    <source>
        <strain evidence="13">SBR-YM</strain>
        <tissue evidence="13">Skin</tissue>
    </source>
</reference>
<accession>A0A7J7EMG6</accession>
<protein>
    <recommendedName>
        <fullName evidence="12">Ig-like domain-containing protein</fullName>
    </recommendedName>
</protein>
<feature type="region of interest" description="Disordered" evidence="11">
    <location>
        <begin position="1"/>
        <end position="41"/>
    </location>
</feature>